<dbReference type="PANTHER" id="PTHR34825:SF1">
    <property type="entry name" value="AAA-ATPASE-LIKE DOMAIN-CONTAINING PROTEIN"/>
    <property type="match status" value="1"/>
</dbReference>
<sequence>MSNLVDASADKEPFTLHPEETKRSQHSKPAPTGIPHWELRASDDDSEPSSPSNGLFNSNRRSQDDHSEPPRKRVKTRSLSSSDNPRLPQVDDTFLDFRVRPCTAFVNKTRFAFQLPSHYRYLLLRPPKFGKTTFLSMFNQFYDVHGAETFSNYFDTADNLCHTNSEHSQHLCLPITLSDISVFSNSADFASSLRCTLLNDVHSFLVKYAQELGFSEPPGNLEHRRYASLQKVLELVKSHGKTLFVSVDSYDAPLGNNMRSHILYPGWQDALVKYQEIAELMDEYLWSPLRAGGDVVAKLLVAGTLSVQTHVLRELVTPAPDHLQSCCGFTESEAIQLAQSVDHTLDFAELRRRHGDYYFASDQTVEDIIFSPQVLIDHISGSSSSRKPLFDLLGPLLKLVPMQSDKPNTVTQEGLIELLATGVVEIESAQVDGLNDLDGNSVFWGALSHAGALTHSGCSKSTFRIANPEALSLIHDHIDRLAHESYDPYDVFGGDPDGFDGELDERFNFATALDLFDFYNTREPLLNLLSQALRHQTLGCLGKKHEPTLRGILELLMRNNLCMSSESLRRTEPIILLPAGVTCVRIFGDSPEHIREWELTTLTLHGMWRGANPIPNDAEPSVDALRVLFEELRQEDEGRLLARPYRELGAVKASSVYSFFKPETEYTQLIAVGGARILWRPSMVELTAPTPVEDENVDGWGEWDVSLLRFADAQVDYSDFAAEDEAYFTALNDTGSIPEEALQLSDCVYGPNFDPEQFEPEDEEWALEEDIQY</sequence>
<dbReference type="AlphaFoldDB" id="A0AAD7CE82"/>
<feature type="region of interest" description="Disordered" evidence="1">
    <location>
        <begin position="1"/>
        <end position="87"/>
    </location>
</feature>
<feature type="compositionally biased region" description="Basic and acidic residues" evidence="1">
    <location>
        <begin position="61"/>
        <end position="71"/>
    </location>
</feature>
<gene>
    <name evidence="3" type="ORF">FB45DRAFT_1051463</name>
</gene>
<comment type="caution">
    <text evidence="3">The sequence shown here is derived from an EMBL/GenBank/DDBJ whole genome shotgun (WGS) entry which is preliminary data.</text>
</comment>
<evidence type="ECO:0000259" key="2">
    <source>
        <dbReference type="Pfam" id="PF09820"/>
    </source>
</evidence>
<evidence type="ECO:0000256" key="1">
    <source>
        <dbReference type="SAM" id="MobiDB-lite"/>
    </source>
</evidence>
<accession>A0AAD7CE82</accession>
<reference evidence="3" key="1">
    <citation type="submission" date="2023-03" db="EMBL/GenBank/DDBJ databases">
        <title>Massive genome expansion in bonnet fungi (Mycena s.s.) driven by repeated elements and novel gene families across ecological guilds.</title>
        <authorList>
            <consortium name="Lawrence Berkeley National Laboratory"/>
            <person name="Harder C.B."/>
            <person name="Miyauchi S."/>
            <person name="Viragh M."/>
            <person name="Kuo A."/>
            <person name="Thoen E."/>
            <person name="Andreopoulos B."/>
            <person name="Lu D."/>
            <person name="Skrede I."/>
            <person name="Drula E."/>
            <person name="Henrissat B."/>
            <person name="Morin E."/>
            <person name="Kohler A."/>
            <person name="Barry K."/>
            <person name="LaButti K."/>
            <person name="Morin E."/>
            <person name="Salamov A."/>
            <person name="Lipzen A."/>
            <person name="Mereny Z."/>
            <person name="Hegedus B."/>
            <person name="Baldrian P."/>
            <person name="Stursova M."/>
            <person name="Weitz H."/>
            <person name="Taylor A."/>
            <person name="Grigoriev I.V."/>
            <person name="Nagy L.G."/>
            <person name="Martin F."/>
            <person name="Kauserud H."/>
        </authorList>
    </citation>
    <scope>NUCLEOTIDE SEQUENCE</scope>
    <source>
        <strain evidence="3">9284</strain>
    </source>
</reference>
<evidence type="ECO:0000313" key="4">
    <source>
        <dbReference type="Proteomes" id="UP001221142"/>
    </source>
</evidence>
<dbReference type="InterPro" id="IPR018631">
    <property type="entry name" value="AAA-ATPase-like_dom"/>
</dbReference>
<keyword evidence="4" id="KW-1185">Reference proteome</keyword>
<dbReference type="Pfam" id="PF09820">
    <property type="entry name" value="AAA-ATPase_like"/>
    <property type="match status" value="1"/>
</dbReference>
<dbReference type="Proteomes" id="UP001221142">
    <property type="component" value="Unassembled WGS sequence"/>
</dbReference>
<organism evidence="3 4">
    <name type="scientific">Roridomyces roridus</name>
    <dbReference type="NCBI Taxonomy" id="1738132"/>
    <lineage>
        <taxon>Eukaryota</taxon>
        <taxon>Fungi</taxon>
        <taxon>Dikarya</taxon>
        <taxon>Basidiomycota</taxon>
        <taxon>Agaricomycotina</taxon>
        <taxon>Agaricomycetes</taxon>
        <taxon>Agaricomycetidae</taxon>
        <taxon>Agaricales</taxon>
        <taxon>Marasmiineae</taxon>
        <taxon>Mycenaceae</taxon>
        <taxon>Roridomyces</taxon>
    </lineage>
</organism>
<proteinExistence type="predicted"/>
<evidence type="ECO:0000313" key="3">
    <source>
        <dbReference type="EMBL" id="KAJ7646854.1"/>
    </source>
</evidence>
<feature type="compositionally biased region" description="Basic and acidic residues" evidence="1">
    <location>
        <begin position="8"/>
        <end position="23"/>
    </location>
</feature>
<name>A0AAD7CE82_9AGAR</name>
<dbReference type="EMBL" id="JARKIF010000002">
    <property type="protein sequence ID" value="KAJ7646854.1"/>
    <property type="molecule type" value="Genomic_DNA"/>
</dbReference>
<dbReference type="PANTHER" id="PTHR34825">
    <property type="entry name" value="CONSERVED PROTEIN, WITH A WEAK D-GALACTARATE DEHYDRATASE/ALTRONATE HYDROLASE DOMAIN"/>
    <property type="match status" value="1"/>
</dbReference>
<protein>
    <recommendedName>
        <fullName evidence="2">AAA-ATPase-like domain-containing protein</fullName>
    </recommendedName>
</protein>
<feature type="domain" description="AAA-ATPase-like" evidence="2">
    <location>
        <begin position="103"/>
        <end position="285"/>
    </location>
</feature>